<evidence type="ECO:0000313" key="2">
    <source>
        <dbReference type="Proteomes" id="UP000007875"/>
    </source>
</evidence>
<dbReference type="GeneTree" id="ENSGT00390000006950"/>
<proteinExistence type="predicted"/>
<dbReference type="InterPro" id="IPR038892">
    <property type="entry name" value="SMCHD1"/>
</dbReference>
<dbReference type="PANTHER" id="PTHR22640">
    <property type="entry name" value="STRUCTURAL MAINTENANCE OF CHROMOSOMES FLEXIBLE HINGE DOMAIN-CONTAINING PROTEIN 1"/>
    <property type="match status" value="1"/>
</dbReference>
<protein>
    <submittedName>
        <fullName evidence="1">Uncharacterized protein</fullName>
    </submittedName>
</protein>
<organism evidence="1 2">
    <name type="scientific">Ciona savignyi</name>
    <name type="common">Pacific transparent sea squirt</name>
    <dbReference type="NCBI Taxonomy" id="51511"/>
    <lineage>
        <taxon>Eukaryota</taxon>
        <taxon>Metazoa</taxon>
        <taxon>Chordata</taxon>
        <taxon>Tunicata</taxon>
        <taxon>Ascidiacea</taxon>
        <taxon>Phlebobranchia</taxon>
        <taxon>Cionidae</taxon>
        <taxon>Ciona</taxon>
    </lineage>
</organism>
<reference evidence="1" key="3">
    <citation type="submission" date="2025-09" db="UniProtKB">
        <authorList>
            <consortium name="Ensembl"/>
        </authorList>
    </citation>
    <scope>IDENTIFICATION</scope>
</reference>
<dbReference type="PANTHER" id="PTHR22640:SF2">
    <property type="entry name" value="STRUCTURAL MAINTENANCE OF CHROMOSOMES FLEXIBLE HINGE DOMAIN-CONTAINING PROTEIN 1"/>
    <property type="match status" value="1"/>
</dbReference>
<evidence type="ECO:0000313" key="1">
    <source>
        <dbReference type="Ensembl" id="ENSCSAVP00000013777.1"/>
    </source>
</evidence>
<dbReference type="InParanoid" id="H2Z865"/>
<sequence length="144" mass="16381">MDDEEDAYVFVYDRRNAENTDRKKIHIGGVFSHDVFLEKILQVFDVPSDEEFVITTTGRSVINNDDSFVTLIESGDTLYLLNHSDQPLEAPVAERIEFQPHYDTLIKSGIYEYYASEGSINPLPFAFAELIDNALAATVRNKRS</sequence>
<name>H2Z865_CIOSA</name>
<accession>H2Z865</accession>
<keyword evidence="2" id="KW-1185">Reference proteome</keyword>
<reference evidence="1" key="2">
    <citation type="submission" date="2025-08" db="UniProtKB">
        <authorList>
            <consortium name="Ensembl"/>
        </authorList>
    </citation>
    <scope>IDENTIFICATION</scope>
</reference>
<dbReference type="AlphaFoldDB" id="H2Z865"/>
<dbReference type="HOGENOM" id="CLU_1800782_0_0_1"/>
<reference evidence="2" key="1">
    <citation type="submission" date="2003-08" db="EMBL/GenBank/DDBJ databases">
        <authorList>
            <person name="Birren B."/>
            <person name="Nusbaum C."/>
            <person name="Abebe A."/>
            <person name="Abouelleil A."/>
            <person name="Adekoya E."/>
            <person name="Ait-zahra M."/>
            <person name="Allen N."/>
            <person name="Allen T."/>
            <person name="An P."/>
            <person name="Anderson M."/>
            <person name="Anderson S."/>
            <person name="Arachchi H."/>
            <person name="Armbruster J."/>
            <person name="Bachantsang P."/>
            <person name="Baldwin J."/>
            <person name="Barry A."/>
            <person name="Bayul T."/>
            <person name="Blitshsteyn B."/>
            <person name="Bloom T."/>
            <person name="Blye J."/>
            <person name="Boguslavskiy L."/>
            <person name="Borowsky M."/>
            <person name="Boukhgalter B."/>
            <person name="Brunache A."/>
            <person name="Butler J."/>
            <person name="Calixte N."/>
            <person name="Calvo S."/>
            <person name="Camarata J."/>
            <person name="Campo K."/>
            <person name="Chang J."/>
            <person name="Cheshatsang Y."/>
            <person name="Citroen M."/>
            <person name="Collymore A."/>
            <person name="Considine T."/>
            <person name="Cook A."/>
            <person name="Cooke P."/>
            <person name="Corum B."/>
            <person name="Cuomo C."/>
            <person name="David R."/>
            <person name="Dawoe T."/>
            <person name="Degray S."/>
            <person name="Dodge S."/>
            <person name="Dooley K."/>
            <person name="Dorje P."/>
            <person name="Dorjee K."/>
            <person name="Dorris L."/>
            <person name="Duffey N."/>
            <person name="Dupes A."/>
            <person name="Elkins T."/>
            <person name="Engels R."/>
            <person name="Erickson J."/>
            <person name="Farina A."/>
            <person name="Faro S."/>
            <person name="Ferreira P."/>
            <person name="Fischer H."/>
            <person name="Fitzgerald M."/>
            <person name="Foley K."/>
            <person name="Gage D."/>
            <person name="Galagan J."/>
            <person name="Gearin G."/>
            <person name="Gnerre S."/>
            <person name="Gnirke A."/>
            <person name="Goyette A."/>
            <person name="Graham J."/>
            <person name="Grandbois E."/>
            <person name="Gyaltsen K."/>
            <person name="Hafez N."/>
            <person name="Hagopian D."/>
            <person name="Hagos B."/>
            <person name="Hall J."/>
            <person name="Hatcher B."/>
            <person name="Heller A."/>
            <person name="Higgins H."/>
            <person name="Honan T."/>
            <person name="Horn A."/>
            <person name="Houde N."/>
            <person name="Hughes L."/>
            <person name="Hulme W."/>
            <person name="Husby E."/>
            <person name="Iliev I."/>
            <person name="Jaffe D."/>
            <person name="Jones C."/>
            <person name="Kamal M."/>
            <person name="Kamat A."/>
            <person name="Kamvysselis M."/>
            <person name="Karlsson E."/>
            <person name="Kells C."/>
            <person name="Kieu A."/>
            <person name="Kisner P."/>
            <person name="Kodira C."/>
            <person name="Kulbokas E."/>
            <person name="Labutti K."/>
            <person name="Lama D."/>
            <person name="Landers T."/>
            <person name="Leger J."/>
            <person name="Levine S."/>
            <person name="Lewis D."/>
            <person name="Lewis T."/>
            <person name="Lindblad-toh K."/>
            <person name="Liu X."/>
            <person name="Lokyitsang T."/>
            <person name="Lokyitsang Y."/>
            <person name="Lucien O."/>
            <person name="Lui A."/>
            <person name="Ma L.J."/>
            <person name="Mabbitt R."/>
            <person name="Macdonald J."/>
            <person name="Maclean C."/>
            <person name="Major J."/>
            <person name="Manning J."/>
            <person name="Marabella R."/>
            <person name="Maru K."/>
            <person name="Matthews C."/>
            <person name="Mauceli E."/>
            <person name="Mccarthy M."/>
            <person name="Mcdonough S."/>
            <person name="Mcghee T."/>
            <person name="Meldrim J."/>
            <person name="Meneus L."/>
            <person name="Mesirov J."/>
            <person name="Mihalev A."/>
            <person name="Mihova T."/>
            <person name="Mikkelsen T."/>
            <person name="Mlenga V."/>
            <person name="Moru K."/>
            <person name="Mozes J."/>
            <person name="Mulrain L."/>
            <person name="Munson G."/>
            <person name="Naylor J."/>
            <person name="Newes C."/>
            <person name="Nguyen C."/>
            <person name="Nguyen N."/>
            <person name="Nguyen T."/>
            <person name="Nicol R."/>
            <person name="Nielsen C."/>
            <person name="Nizzari M."/>
            <person name="Norbu C."/>
            <person name="Norbu N."/>
            <person name="O'donnell P."/>
            <person name="Okoawo O."/>
            <person name="O'leary S."/>
            <person name="Omotosho B."/>
            <person name="O'neill K."/>
            <person name="Osman S."/>
            <person name="Parker S."/>
            <person name="Perrin D."/>
            <person name="Phunkhang P."/>
            <person name="Piqani B."/>
            <person name="Purcell S."/>
            <person name="Rachupka T."/>
            <person name="Ramasamy U."/>
            <person name="Rameau R."/>
            <person name="Ray V."/>
            <person name="Raymond C."/>
            <person name="Retta R."/>
            <person name="Richardson S."/>
            <person name="Rise C."/>
            <person name="Rodriguez J."/>
            <person name="Rogers J."/>
            <person name="Rogov P."/>
            <person name="Rutman M."/>
            <person name="Schupbach R."/>
            <person name="Seaman C."/>
            <person name="Settipalli S."/>
            <person name="Sharpe T."/>
            <person name="Sheridan J."/>
            <person name="Sherpa N."/>
            <person name="Shi J."/>
            <person name="Smirnov S."/>
            <person name="Smith C."/>
            <person name="Sougnez C."/>
            <person name="Spencer B."/>
            <person name="Stalker J."/>
            <person name="Stange-thomann N."/>
            <person name="Stavropoulos S."/>
            <person name="Stetson K."/>
            <person name="Stone C."/>
            <person name="Stone S."/>
            <person name="Stubbs M."/>
            <person name="Talamas J."/>
            <person name="Tchuinga P."/>
            <person name="Tenzing P."/>
            <person name="Tesfaye S."/>
            <person name="Theodore J."/>
            <person name="Thoulutsang Y."/>
            <person name="Topham K."/>
            <person name="Towey S."/>
            <person name="Tsamla T."/>
            <person name="Tsomo N."/>
            <person name="Vallee D."/>
            <person name="Vassiliev H."/>
            <person name="Venkataraman V."/>
            <person name="Vinson J."/>
            <person name="Vo A."/>
            <person name="Wade C."/>
            <person name="Wang S."/>
            <person name="Wangchuk T."/>
            <person name="Wangdi T."/>
            <person name="Whittaker C."/>
            <person name="Wilkinson J."/>
            <person name="Wu Y."/>
            <person name="Wyman D."/>
            <person name="Yadav S."/>
            <person name="Yang S."/>
            <person name="Yang X."/>
            <person name="Yeager S."/>
            <person name="Yee E."/>
            <person name="Young G."/>
            <person name="Zainoun J."/>
            <person name="Zembeck L."/>
            <person name="Zimmer A."/>
            <person name="Zody M."/>
            <person name="Lander E."/>
        </authorList>
    </citation>
    <scope>NUCLEOTIDE SEQUENCE [LARGE SCALE GENOMIC DNA]</scope>
</reference>
<dbReference type="OMA" id="DIGEHIP"/>
<dbReference type="Proteomes" id="UP000007875">
    <property type="component" value="Unassembled WGS sequence"/>
</dbReference>
<dbReference type="GO" id="GO:0006302">
    <property type="term" value="P:double-strand break repair"/>
    <property type="evidence" value="ECO:0007669"/>
    <property type="project" value="InterPro"/>
</dbReference>
<dbReference type="Ensembl" id="ENSCSAVT00000013936.1">
    <property type="protein sequence ID" value="ENSCSAVP00000013777.1"/>
    <property type="gene ID" value="ENSCSAVG00000008080.1"/>
</dbReference>